<accession>A0AAV6ZP51</accession>
<gene>
    <name evidence="1" type="ORF">GDO81_026971</name>
</gene>
<proteinExistence type="predicted"/>
<dbReference type="AlphaFoldDB" id="A0AAV6ZP51"/>
<dbReference type="Proteomes" id="UP000824782">
    <property type="component" value="Unassembled WGS sequence"/>
</dbReference>
<evidence type="ECO:0000313" key="1">
    <source>
        <dbReference type="EMBL" id="KAG8547988.1"/>
    </source>
</evidence>
<keyword evidence="2" id="KW-1185">Reference proteome</keyword>
<comment type="caution">
    <text evidence="1">The sequence shown here is derived from an EMBL/GenBank/DDBJ whole genome shotgun (WGS) entry which is preliminary data.</text>
</comment>
<organism evidence="1 2">
    <name type="scientific">Engystomops pustulosus</name>
    <name type="common">Tungara frog</name>
    <name type="synonym">Physalaemus pustulosus</name>
    <dbReference type="NCBI Taxonomy" id="76066"/>
    <lineage>
        <taxon>Eukaryota</taxon>
        <taxon>Metazoa</taxon>
        <taxon>Chordata</taxon>
        <taxon>Craniata</taxon>
        <taxon>Vertebrata</taxon>
        <taxon>Euteleostomi</taxon>
        <taxon>Amphibia</taxon>
        <taxon>Batrachia</taxon>
        <taxon>Anura</taxon>
        <taxon>Neobatrachia</taxon>
        <taxon>Hyloidea</taxon>
        <taxon>Leptodactylidae</taxon>
        <taxon>Leiuperinae</taxon>
        <taxon>Engystomops</taxon>
    </lineage>
</organism>
<sequence length="88" mass="9404">MTLAQGPNTSTEEASYDPPACTGSCVFVCSDHIHGFVWMIKPPAICRLYLNVWRGAGTSRSAGPGRRSCDRLIGGSARLLAVIIVILL</sequence>
<dbReference type="EMBL" id="WNYA01000553">
    <property type="protein sequence ID" value="KAG8547988.1"/>
    <property type="molecule type" value="Genomic_DNA"/>
</dbReference>
<reference evidence="1" key="1">
    <citation type="thesis" date="2020" institute="ProQuest LLC" country="789 East Eisenhower Parkway, Ann Arbor, MI, USA">
        <title>Comparative Genomics and Chromosome Evolution.</title>
        <authorList>
            <person name="Mudd A.B."/>
        </authorList>
    </citation>
    <scope>NUCLEOTIDE SEQUENCE</scope>
    <source>
        <strain evidence="1">237g6f4</strain>
        <tissue evidence="1">Blood</tissue>
    </source>
</reference>
<name>A0AAV6ZP51_ENGPU</name>
<evidence type="ECO:0000313" key="2">
    <source>
        <dbReference type="Proteomes" id="UP000824782"/>
    </source>
</evidence>
<protein>
    <submittedName>
        <fullName evidence="1">Uncharacterized protein</fullName>
    </submittedName>
</protein>